<comment type="caution">
    <text evidence="5">The sequence shown here is derived from an EMBL/GenBank/DDBJ whole genome shotgun (WGS) entry which is preliminary data.</text>
</comment>
<dbReference type="Proteomes" id="UP001589776">
    <property type="component" value="Unassembled WGS sequence"/>
</dbReference>
<comment type="similarity">
    <text evidence="2">Belongs to the bacterial solute-binding protein 2 family.</text>
</comment>
<dbReference type="PANTHER" id="PTHR46847">
    <property type="entry name" value="D-ALLOSE-BINDING PERIPLASMIC PROTEIN-RELATED"/>
    <property type="match status" value="1"/>
</dbReference>
<dbReference type="EMBL" id="JBHLWN010000008">
    <property type="protein sequence ID" value="MFC0211046.1"/>
    <property type="molecule type" value="Genomic_DNA"/>
</dbReference>
<evidence type="ECO:0000256" key="1">
    <source>
        <dbReference type="ARBA" id="ARBA00004196"/>
    </source>
</evidence>
<protein>
    <submittedName>
        <fullName evidence="5">Sugar-binding protein</fullName>
    </submittedName>
</protein>
<sequence length="335" mass="36790">MNDRRGTMALSALGLLFLFLLGQFGYSYLKISEIVSELADAGQQSKAYRHHVVLISQELDNPFWRTIGKAAEEAAKDYNMELEYVGPFRLNPMEQTKLLDKMIASRVDGILVQGVDTDEYKRLINKAIERHIPVITVDTDSPDSSRLTYVGTDNRASGHKLGEVVIESLRKEPGAAMRNRIGVIIGSAEAANQQQRLEGFKAAVGAEPYMPIAGVAVSNISRIQAAQAAESLLREHPDINVMVGLSALDAVGILQAVKVLGMQDRVRIFGFDDLEETKAAIAKGEIVATVIQKPEEMGREAVRQLHAYFGSGELAPYHFTSHEVLDRSNVGVMEP</sequence>
<keyword evidence="3" id="KW-0732">Signal</keyword>
<reference evidence="5 6" key="1">
    <citation type="submission" date="2024-09" db="EMBL/GenBank/DDBJ databases">
        <authorList>
            <person name="Sun Q."/>
            <person name="Mori K."/>
        </authorList>
    </citation>
    <scope>NUCLEOTIDE SEQUENCE [LARGE SCALE GENOMIC DNA]</scope>
    <source>
        <strain evidence="5 6">CCM 7759</strain>
    </source>
</reference>
<evidence type="ECO:0000259" key="4">
    <source>
        <dbReference type="Pfam" id="PF13407"/>
    </source>
</evidence>
<evidence type="ECO:0000313" key="6">
    <source>
        <dbReference type="Proteomes" id="UP001589776"/>
    </source>
</evidence>
<name>A0ABV6DEI0_9BACL</name>
<dbReference type="SUPFAM" id="SSF53822">
    <property type="entry name" value="Periplasmic binding protein-like I"/>
    <property type="match status" value="1"/>
</dbReference>
<dbReference type="Pfam" id="PF13407">
    <property type="entry name" value="Peripla_BP_4"/>
    <property type="match status" value="1"/>
</dbReference>
<dbReference type="InterPro" id="IPR025997">
    <property type="entry name" value="SBP_2_dom"/>
</dbReference>
<organism evidence="5 6">
    <name type="scientific">Paenibacillus chartarius</name>
    <dbReference type="NCBI Taxonomy" id="747481"/>
    <lineage>
        <taxon>Bacteria</taxon>
        <taxon>Bacillati</taxon>
        <taxon>Bacillota</taxon>
        <taxon>Bacilli</taxon>
        <taxon>Bacillales</taxon>
        <taxon>Paenibacillaceae</taxon>
        <taxon>Paenibacillus</taxon>
    </lineage>
</organism>
<dbReference type="PANTHER" id="PTHR46847:SF1">
    <property type="entry name" value="D-ALLOSE-BINDING PERIPLASMIC PROTEIN-RELATED"/>
    <property type="match status" value="1"/>
</dbReference>
<evidence type="ECO:0000256" key="3">
    <source>
        <dbReference type="ARBA" id="ARBA00022729"/>
    </source>
</evidence>
<proteinExistence type="inferred from homology"/>
<evidence type="ECO:0000256" key="2">
    <source>
        <dbReference type="ARBA" id="ARBA00007639"/>
    </source>
</evidence>
<dbReference type="CDD" id="cd06314">
    <property type="entry name" value="PBP1_tmGBP"/>
    <property type="match status" value="1"/>
</dbReference>
<evidence type="ECO:0000313" key="5">
    <source>
        <dbReference type="EMBL" id="MFC0211046.1"/>
    </source>
</evidence>
<feature type="domain" description="Periplasmic binding protein" evidence="4">
    <location>
        <begin position="53"/>
        <end position="308"/>
    </location>
</feature>
<dbReference type="RefSeq" id="WP_377467756.1">
    <property type="nucleotide sequence ID" value="NZ_JBHLWN010000008.1"/>
</dbReference>
<dbReference type="Gene3D" id="3.40.50.2300">
    <property type="match status" value="2"/>
</dbReference>
<gene>
    <name evidence="5" type="ORF">ACFFK0_01065</name>
</gene>
<keyword evidence="6" id="KW-1185">Reference proteome</keyword>
<dbReference type="InterPro" id="IPR028082">
    <property type="entry name" value="Peripla_BP_I"/>
</dbReference>
<accession>A0ABV6DEI0</accession>
<comment type="subcellular location">
    <subcellularLocation>
        <location evidence="1">Cell envelope</location>
    </subcellularLocation>
</comment>